<dbReference type="AlphaFoldDB" id="A0A7H1NU09"/>
<dbReference type="EMBL" id="CP060244">
    <property type="protein sequence ID" value="QNT79269.1"/>
    <property type="molecule type" value="Genomic_DNA"/>
</dbReference>
<gene>
    <name evidence="1" type="ORF">JGUZn3_20640</name>
</gene>
<evidence type="ECO:0000313" key="1">
    <source>
        <dbReference type="EMBL" id="QNT79269.1"/>
    </source>
</evidence>
<organism evidence="1 2">
    <name type="scientific">Entomobacter blattae</name>
    <dbReference type="NCBI Taxonomy" id="2762277"/>
    <lineage>
        <taxon>Bacteria</taxon>
        <taxon>Pseudomonadati</taxon>
        <taxon>Pseudomonadota</taxon>
        <taxon>Alphaproteobacteria</taxon>
        <taxon>Acetobacterales</taxon>
        <taxon>Acetobacteraceae</taxon>
        <taxon>Entomobacter</taxon>
    </lineage>
</organism>
<dbReference type="Proteomes" id="UP000516349">
    <property type="component" value="Chromosome"/>
</dbReference>
<evidence type="ECO:0000313" key="2">
    <source>
        <dbReference type="Proteomes" id="UP000516349"/>
    </source>
</evidence>
<proteinExistence type="predicted"/>
<dbReference type="RefSeq" id="WP_203413448.1">
    <property type="nucleotide sequence ID" value="NZ_CP060244.1"/>
</dbReference>
<keyword evidence="2" id="KW-1185">Reference proteome</keyword>
<sequence length="78" mass="9381">MKLTQEHVDWLEKQYIKELENIARCREDDGSFDAPIPLVIELMERYFCFSLRKKDKKALSKHLSKTKLSPRLAFFNYE</sequence>
<accession>A0A7H1NU09</accession>
<name>A0A7H1NU09_9PROT</name>
<dbReference type="KEGG" id="ebla:JGUZn3_20640"/>
<protein>
    <submittedName>
        <fullName evidence="1">Uncharacterized protein</fullName>
    </submittedName>
</protein>
<reference evidence="1 2" key="1">
    <citation type="submission" date="2020-08" db="EMBL/GenBank/DDBJ databases">
        <title>Complete genome sequence of Entomobacter blattae G55GP.</title>
        <authorList>
            <person name="Poehlein A."/>
            <person name="Guzman J."/>
            <person name="Daniel R."/>
            <person name="Vilcinskas A."/>
        </authorList>
    </citation>
    <scope>NUCLEOTIDE SEQUENCE [LARGE SCALE GENOMIC DNA]</scope>
    <source>
        <strain evidence="1 2">G55GP</strain>
    </source>
</reference>